<protein>
    <submittedName>
        <fullName evidence="9">Levanase</fullName>
    </submittedName>
</protein>
<evidence type="ECO:0000256" key="6">
    <source>
        <dbReference type="SAM" id="Phobius"/>
    </source>
</evidence>
<proteinExistence type="inferred from homology"/>
<evidence type="ECO:0000256" key="5">
    <source>
        <dbReference type="SAM" id="MobiDB-lite"/>
    </source>
</evidence>
<dbReference type="GO" id="GO:0005737">
    <property type="term" value="C:cytoplasm"/>
    <property type="evidence" value="ECO:0007669"/>
    <property type="project" value="TreeGrafter"/>
</dbReference>
<dbReference type="InterPro" id="IPR013189">
    <property type="entry name" value="Glyco_hydro_32_C"/>
</dbReference>
<dbReference type="AlphaFoldDB" id="A0A179T5D6"/>
<evidence type="ECO:0000256" key="3">
    <source>
        <dbReference type="ARBA" id="ARBA00023295"/>
    </source>
</evidence>
<feature type="domain" description="Glycosyl hydrolase family 32 C-terminal" evidence="8">
    <location>
        <begin position="381"/>
        <end position="531"/>
    </location>
</feature>
<evidence type="ECO:0000259" key="8">
    <source>
        <dbReference type="Pfam" id="PF08244"/>
    </source>
</evidence>
<keyword evidence="10" id="KW-1185">Reference proteome</keyword>
<evidence type="ECO:0000313" key="10">
    <source>
        <dbReference type="Proteomes" id="UP000078534"/>
    </source>
</evidence>
<dbReference type="Gene3D" id="2.60.120.560">
    <property type="entry name" value="Exo-inulinase, domain 1"/>
    <property type="match status" value="1"/>
</dbReference>
<evidence type="ECO:0000256" key="1">
    <source>
        <dbReference type="ARBA" id="ARBA00009902"/>
    </source>
</evidence>
<dbReference type="Pfam" id="PF08244">
    <property type="entry name" value="Glyco_hydro_32C"/>
    <property type="match status" value="1"/>
</dbReference>
<dbReference type="InterPro" id="IPR013320">
    <property type="entry name" value="ConA-like_dom_sf"/>
</dbReference>
<dbReference type="SUPFAM" id="SSF49899">
    <property type="entry name" value="Concanavalin A-like lectins/glucanases"/>
    <property type="match status" value="1"/>
</dbReference>
<dbReference type="STRING" id="152268.A6K24_19000"/>
<gene>
    <name evidence="9" type="ORF">A6K24_19000</name>
</gene>
<dbReference type="Proteomes" id="UP000078534">
    <property type="component" value="Unassembled WGS sequence"/>
</dbReference>
<dbReference type="InterPro" id="IPR013148">
    <property type="entry name" value="Glyco_hydro_32_N"/>
</dbReference>
<evidence type="ECO:0000259" key="7">
    <source>
        <dbReference type="Pfam" id="PF00251"/>
    </source>
</evidence>
<dbReference type="Pfam" id="PF00251">
    <property type="entry name" value="Glyco_hydro_32N"/>
    <property type="match status" value="1"/>
</dbReference>
<dbReference type="InterPro" id="IPR001362">
    <property type="entry name" value="Glyco_hydro_32"/>
</dbReference>
<dbReference type="PANTHER" id="PTHR42800">
    <property type="entry name" value="EXOINULINASE INUD (AFU_ORTHOLOGUE AFUA_5G00480)"/>
    <property type="match status" value="1"/>
</dbReference>
<comment type="caution">
    <text evidence="9">The sequence shown here is derived from an EMBL/GenBank/DDBJ whole genome shotgun (WGS) entry which is preliminary data.</text>
</comment>
<name>A0A179T5D6_9BACI</name>
<feature type="transmembrane region" description="Helical" evidence="6">
    <location>
        <begin position="12"/>
        <end position="31"/>
    </location>
</feature>
<evidence type="ECO:0000313" key="9">
    <source>
        <dbReference type="EMBL" id="OAS87823.1"/>
    </source>
</evidence>
<evidence type="ECO:0000256" key="4">
    <source>
        <dbReference type="RuleBase" id="RU362110"/>
    </source>
</evidence>
<dbReference type="GO" id="GO:0004575">
    <property type="term" value="F:sucrose alpha-glucosidase activity"/>
    <property type="evidence" value="ECO:0007669"/>
    <property type="project" value="TreeGrafter"/>
</dbReference>
<organism evidence="9 10">
    <name type="scientific">Metabacillus litoralis</name>
    <dbReference type="NCBI Taxonomy" id="152268"/>
    <lineage>
        <taxon>Bacteria</taxon>
        <taxon>Bacillati</taxon>
        <taxon>Bacillota</taxon>
        <taxon>Bacilli</taxon>
        <taxon>Bacillales</taxon>
        <taxon>Bacillaceae</taxon>
        <taxon>Metabacillus</taxon>
    </lineage>
</organism>
<dbReference type="RefSeq" id="WP_066329588.1">
    <property type="nucleotide sequence ID" value="NZ_LWSG01000007.1"/>
</dbReference>
<reference evidence="10" key="1">
    <citation type="submission" date="2016-04" db="EMBL/GenBank/DDBJ databases">
        <authorList>
            <person name="Lyu Z."/>
            <person name="Lyu W."/>
        </authorList>
    </citation>
    <scope>NUCLEOTIDE SEQUENCE [LARGE SCALE GENOMIC DNA]</scope>
    <source>
        <strain evidence="10">C44</strain>
    </source>
</reference>
<feature type="domain" description="Glycosyl hydrolase family 32 N-terminal" evidence="7">
    <location>
        <begin position="66"/>
        <end position="375"/>
    </location>
</feature>
<dbReference type="Gene3D" id="2.115.10.20">
    <property type="entry name" value="Glycosyl hydrolase domain, family 43"/>
    <property type="match status" value="1"/>
</dbReference>
<dbReference type="InterPro" id="IPR023296">
    <property type="entry name" value="Glyco_hydro_beta-prop_sf"/>
</dbReference>
<dbReference type="SMART" id="SM00640">
    <property type="entry name" value="Glyco_32"/>
    <property type="match status" value="1"/>
</dbReference>
<dbReference type="CDD" id="cd18622">
    <property type="entry name" value="GH32_Inu-like"/>
    <property type="match status" value="1"/>
</dbReference>
<feature type="region of interest" description="Disordered" evidence="5">
    <location>
        <begin position="36"/>
        <end position="61"/>
    </location>
</feature>
<dbReference type="GO" id="GO:0005987">
    <property type="term" value="P:sucrose catabolic process"/>
    <property type="evidence" value="ECO:0007669"/>
    <property type="project" value="TreeGrafter"/>
</dbReference>
<keyword evidence="3 4" id="KW-0326">Glycosidase</keyword>
<comment type="similarity">
    <text evidence="1 4">Belongs to the glycosyl hydrolase 32 family.</text>
</comment>
<dbReference type="OrthoDB" id="9759709at2"/>
<sequence length="533" mass="61482">MNKEIRNKKWVKPLSFILIGLSIIIAIGFWVNNQTNKSSTKKEETPSKEEDSTPENKEQSYRAQYHFTVPDKWKNDPQKPIYFDGKYHYYYLYNRDYPNGNGTEWRHATSKDLVHWKDEGVAIPKYTNKNGDPWSGSVVIDKENTAGFGKNALIAIVTQPSADGGKQEQYLWYSTDKGKTFTSYSEDPIMKNPGTHDFRDPKIIWDKRNDNWVMVMAEGSKIGFYESNNLKDWHYTSGFFTEGIGIVECPDLYMMRANNGQLKWVLGVSANGKTSGKPNTYAYWTGFFDGKEFYPDHNEPQWLDYGFDWYGGVTFEGGKEPDNNLKRYALAWMNNWNYVHNTPTMEEDFNGMDSIVRQIELKHEENNQYYLVSQPIKAMNQLTNSTGSHEQIEVNGTKTIDIKGEIYQLEADISWSELKNVGFRLRESADKESHIDVGIFNDPLHQYSYVNRSRTGHPDESNQYVESKAPFDSSKQQVHLKILVDRSSIEVFIDDGKITHSNLIFPKAEDQGISLYSEGGTAIFENIEIKHLK</sequence>
<evidence type="ECO:0000256" key="2">
    <source>
        <dbReference type="ARBA" id="ARBA00022801"/>
    </source>
</evidence>
<accession>A0A179T5D6</accession>
<dbReference type="EMBL" id="LWSG01000007">
    <property type="protein sequence ID" value="OAS87823.1"/>
    <property type="molecule type" value="Genomic_DNA"/>
</dbReference>
<keyword evidence="6" id="KW-1133">Transmembrane helix</keyword>
<dbReference type="SUPFAM" id="SSF75005">
    <property type="entry name" value="Arabinanase/levansucrase/invertase"/>
    <property type="match status" value="1"/>
</dbReference>
<keyword evidence="6" id="KW-0472">Membrane</keyword>
<feature type="compositionally biased region" description="Basic and acidic residues" evidence="5">
    <location>
        <begin position="40"/>
        <end position="60"/>
    </location>
</feature>
<dbReference type="PANTHER" id="PTHR42800:SF1">
    <property type="entry name" value="EXOINULINASE INUD (AFU_ORTHOLOGUE AFUA_5G00480)"/>
    <property type="match status" value="1"/>
</dbReference>
<keyword evidence="6" id="KW-0812">Transmembrane</keyword>
<keyword evidence="2 4" id="KW-0378">Hydrolase</keyword>